<gene>
    <name evidence="2" type="ORF">FHS87_001809</name>
</gene>
<proteinExistence type="predicted"/>
<comment type="caution">
    <text evidence="2">The sequence shown here is derived from an EMBL/GenBank/DDBJ whole genome shotgun (WGS) entry which is preliminary data.</text>
</comment>
<protein>
    <submittedName>
        <fullName evidence="2">Uncharacterized protein</fullName>
    </submittedName>
</protein>
<evidence type="ECO:0000256" key="1">
    <source>
        <dbReference type="SAM" id="SignalP"/>
    </source>
</evidence>
<evidence type="ECO:0000313" key="3">
    <source>
        <dbReference type="Proteomes" id="UP000580654"/>
    </source>
</evidence>
<keyword evidence="1" id="KW-0732">Signal</keyword>
<dbReference type="RefSeq" id="WP_184516602.1">
    <property type="nucleotide sequence ID" value="NZ_JACIJD010000007.1"/>
</dbReference>
<feature type="chain" id="PRO_5032590884" evidence="1">
    <location>
        <begin position="22"/>
        <end position="93"/>
    </location>
</feature>
<dbReference type="Proteomes" id="UP000580654">
    <property type="component" value="Unassembled WGS sequence"/>
</dbReference>
<reference evidence="2 3" key="1">
    <citation type="submission" date="2020-08" db="EMBL/GenBank/DDBJ databases">
        <title>Genomic Encyclopedia of Type Strains, Phase IV (KMG-IV): sequencing the most valuable type-strain genomes for metagenomic binning, comparative biology and taxonomic classification.</title>
        <authorList>
            <person name="Goeker M."/>
        </authorList>
    </citation>
    <scope>NUCLEOTIDE SEQUENCE [LARGE SCALE GENOMIC DNA]</scope>
    <source>
        <strain evidence="2 3">DSM 25622</strain>
    </source>
</reference>
<evidence type="ECO:0000313" key="2">
    <source>
        <dbReference type="EMBL" id="MBB5693772.1"/>
    </source>
</evidence>
<organism evidence="2 3">
    <name type="scientific">Muricoccus pecuniae</name>
    <dbReference type="NCBI Taxonomy" id="693023"/>
    <lineage>
        <taxon>Bacteria</taxon>
        <taxon>Pseudomonadati</taxon>
        <taxon>Pseudomonadota</taxon>
        <taxon>Alphaproteobacteria</taxon>
        <taxon>Acetobacterales</taxon>
        <taxon>Roseomonadaceae</taxon>
        <taxon>Muricoccus</taxon>
    </lineage>
</organism>
<feature type="signal peptide" evidence="1">
    <location>
        <begin position="1"/>
        <end position="21"/>
    </location>
</feature>
<dbReference type="AlphaFoldDB" id="A0A840YGY6"/>
<dbReference type="EMBL" id="JACIJD010000007">
    <property type="protein sequence ID" value="MBB5693772.1"/>
    <property type="molecule type" value="Genomic_DNA"/>
</dbReference>
<accession>A0A840YGY6</accession>
<name>A0A840YGY6_9PROT</name>
<sequence>MRVRDLAPAALLLALSTVPLAAARLAPVAGVPVLVRLGADGLAPLGDPALSGIALVSLPAPGLAVLSGDLALIRSAFGPGLAWKEKTPCSPNS</sequence>
<keyword evidence="3" id="KW-1185">Reference proteome</keyword>